<dbReference type="AlphaFoldDB" id="A0A2A9DP25"/>
<dbReference type="RefSeq" id="WP_048381878.1">
    <property type="nucleotide sequence ID" value="NZ_LDYE01000011.1"/>
</dbReference>
<protein>
    <submittedName>
        <fullName evidence="2">Uncharacterized protein</fullName>
    </submittedName>
</protein>
<sequence>MTDMYVRMSMTVPEAGTVTHVAEIREIDHTKAEMLRIVELDDADVVRGAGTPDGMHGTPNVPQRYVPHPDSYDTFPDIMARRIDASEFEALWAEAVAKFPELG</sequence>
<accession>A0A2A9DP25</accession>
<comment type="caution">
    <text evidence="2">The sequence shown here is derived from an EMBL/GenBank/DDBJ whole genome shotgun (WGS) entry which is preliminary data.</text>
</comment>
<dbReference type="OrthoDB" id="4414653at2"/>
<proteinExistence type="predicted"/>
<evidence type="ECO:0000256" key="1">
    <source>
        <dbReference type="SAM" id="MobiDB-lite"/>
    </source>
</evidence>
<name>A0A2A9DP25_9CORY</name>
<dbReference type="STRING" id="1724.GCA_001044175_00646"/>
<dbReference type="EMBL" id="PDJF01000001">
    <property type="protein sequence ID" value="PFG27670.1"/>
    <property type="molecule type" value="Genomic_DNA"/>
</dbReference>
<evidence type="ECO:0000313" key="2">
    <source>
        <dbReference type="EMBL" id="PFG27670.1"/>
    </source>
</evidence>
<reference evidence="2 3" key="1">
    <citation type="submission" date="2017-10" db="EMBL/GenBank/DDBJ databases">
        <title>Sequencing the genomes of 1000 actinobacteria strains.</title>
        <authorList>
            <person name="Klenk H.-P."/>
        </authorList>
    </citation>
    <scope>NUCLEOTIDE SEQUENCE [LARGE SCALE GENOMIC DNA]</scope>
    <source>
        <strain evidence="2 3">DSM 20688</strain>
    </source>
</reference>
<evidence type="ECO:0000313" key="3">
    <source>
        <dbReference type="Proteomes" id="UP000221653"/>
    </source>
</evidence>
<feature type="region of interest" description="Disordered" evidence="1">
    <location>
        <begin position="48"/>
        <end position="67"/>
    </location>
</feature>
<organism evidence="2 3">
    <name type="scientific">Corynebacterium renale</name>
    <dbReference type="NCBI Taxonomy" id="1724"/>
    <lineage>
        <taxon>Bacteria</taxon>
        <taxon>Bacillati</taxon>
        <taxon>Actinomycetota</taxon>
        <taxon>Actinomycetes</taxon>
        <taxon>Mycobacteriales</taxon>
        <taxon>Corynebacteriaceae</taxon>
        <taxon>Corynebacterium</taxon>
    </lineage>
</organism>
<keyword evidence="3" id="KW-1185">Reference proteome</keyword>
<gene>
    <name evidence="2" type="ORF">ATK06_0746</name>
</gene>
<dbReference type="Proteomes" id="UP000221653">
    <property type="component" value="Unassembled WGS sequence"/>
</dbReference>